<accession>A0AAI9EF20</accession>
<dbReference type="EMBL" id="CAVMBE010000099">
    <property type="protein sequence ID" value="CAK4033998.1"/>
    <property type="molecule type" value="Genomic_DNA"/>
</dbReference>
<reference evidence="4" key="1">
    <citation type="submission" date="2023-11" db="EMBL/GenBank/DDBJ databases">
        <authorList>
            <person name="Alioto T."/>
            <person name="Alioto T."/>
            <person name="Gomez Garrido J."/>
        </authorList>
    </citation>
    <scope>NUCLEOTIDE SEQUENCE</scope>
</reference>
<feature type="region of interest" description="Disordered" evidence="1">
    <location>
        <begin position="99"/>
        <end position="134"/>
    </location>
</feature>
<evidence type="ECO:0008006" key="6">
    <source>
        <dbReference type="Google" id="ProtNLM"/>
    </source>
</evidence>
<dbReference type="PANTHER" id="PTHR14374:SF0">
    <property type="entry name" value="TRAFFICKING PROTEIN PARTICLE COMPLEX SUBUNIT 11"/>
    <property type="match status" value="1"/>
</dbReference>
<keyword evidence="5" id="KW-1185">Reference proteome</keyword>
<gene>
    <name evidence="4" type="ORF">LECACI_7A009156</name>
</gene>
<evidence type="ECO:0000259" key="3">
    <source>
        <dbReference type="Pfam" id="PF11817"/>
    </source>
</evidence>
<evidence type="ECO:0000313" key="5">
    <source>
        <dbReference type="Proteomes" id="UP001296104"/>
    </source>
</evidence>
<evidence type="ECO:0000259" key="2">
    <source>
        <dbReference type="Pfam" id="PF07919"/>
    </source>
</evidence>
<dbReference type="Pfam" id="PF07919">
    <property type="entry name" value="Gryzun"/>
    <property type="match status" value="1"/>
</dbReference>
<name>A0AAI9EF20_9PEZI</name>
<feature type="region of interest" description="Disordered" evidence="1">
    <location>
        <begin position="268"/>
        <end position="289"/>
    </location>
</feature>
<feature type="compositionally biased region" description="Low complexity" evidence="1">
    <location>
        <begin position="125"/>
        <end position="134"/>
    </location>
</feature>
<dbReference type="Pfam" id="PF11817">
    <property type="entry name" value="Foie-gras_1"/>
    <property type="match status" value="1"/>
</dbReference>
<evidence type="ECO:0000313" key="4">
    <source>
        <dbReference type="EMBL" id="CAK4033998.1"/>
    </source>
</evidence>
<comment type="caution">
    <text evidence="4">The sequence shown here is derived from an EMBL/GenBank/DDBJ whole genome shotgun (WGS) entry which is preliminary data.</text>
</comment>
<proteinExistence type="predicted"/>
<feature type="domain" description="Gryzun putative trafficking through Golgi" evidence="2">
    <location>
        <begin position="653"/>
        <end position="1210"/>
    </location>
</feature>
<dbReference type="PANTHER" id="PTHR14374">
    <property type="entry name" value="FOIE GRAS"/>
    <property type="match status" value="1"/>
</dbReference>
<evidence type="ECO:0000256" key="1">
    <source>
        <dbReference type="SAM" id="MobiDB-lite"/>
    </source>
</evidence>
<feature type="domain" description="Trafficking protein particle complex subunit 11" evidence="3">
    <location>
        <begin position="346"/>
        <end position="612"/>
    </location>
</feature>
<sequence length="1217" mass="135089">MEAYPPQYVQHNLPLVLLSGLGEHETTHQSSSIQPRRAESGAKIAIGARECRNEQSRQLLGEFVSRDGTGDAWNGVALPAPPASMRFRIKTIGRTYTLPARKAAPLPQSPGAEGSSPSRHTELHSPLSPSSPGSPVFPDGIFTPLWFSKHQQHIPSLFLAFFDLNANEAAQDEQLKADINGVKNALSRSGFKTRLAVILISDRSILHAPELEDRLASIRRATTLDPKSGLFFMPPMSSQPEIATFVQSIMTALQPGGVDYYRDLSKHARRKKARGGPPPSVNSPIGASSQVTSTSGWNVRYEVKQGVFAEFRQEMDVAERHYSTAIEELFSSEGGVFETTASWSPRWDEARLLCDALAIRVIRCQLWVGQTTGAAQSWQNYKLRMRDLVDRRGRGSHQYSWDAWEARWAGVMSELIQMADVPTLQGSSRLDSGELSAQQIYAMPERSVDRLPPFNLLHHSGYWLRLMAKSIRDRWEKAINIPEEDRVPPGQSPASAVANRFKTYDVYLVPEPHEEAPVSGRGKYDHAAELAQVGLQAAETFEARRQPRMAEQMRLDIAEDLVRGGRYSDAFKVLLQLWEDSSWRGEEWKVPFGRLSSLLAECANRDKSAENASLIPALTWELLSLAPNNPQDGPLDITQCLDTWDVADKIELRLHDRHRLSPITAGFAFRERESHVGESFEFQLHLTYDTFQAAGPVPISRASFRLGGKAIVVHHEAGDSSAELSALSQARERDDGSFEASANLTLQPARRRIVGLRMVLREAQLFDLANLTIEIQTPKFNLTHEFDDDAVRSIPRWYVEKDGEAESFLLPHFNTKSVNVLPKPPKMQVHVHGLRKQFYTDERIHVDIELINEEVEAVHATVAPKIIGSSGETIDFRWASRGDTETVWPIECMGASAREKGQLLIQAPSEASTFTLTLDLRYTLASDTSTPLAKTVAIPLAFTPSFEAKFTFAPRLHPESWPSYFDPSSEGTAEDSDGIAQLWKLGAQITCLASESLKVEKLELQEHEVHGDASCTIPEPINESEHALGTNEKSVTPFELSTRKFSLDDRRPSYLDLSLLVTWSHDTGSGDSTSTTTAIAVPRLTIPTSEPRVLCTSSNPTTNGITISYHLENPSVHFLTFALTMEASEDFAFSGPKYRSLSLAPLSRHAVEYRLLVHGDTSEGVGGGVWVYPNLQVVDSYYQKNLRVHAGGKGVRSESVGSGREIGVWIGEGEPDE</sequence>
<dbReference type="InterPro" id="IPR012880">
    <property type="entry name" value="Gryzun"/>
</dbReference>
<protein>
    <recommendedName>
        <fullName evidence="6">Trafficking protein particle complex subunit 11</fullName>
    </recommendedName>
</protein>
<organism evidence="4 5">
    <name type="scientific">Lecanosticta acicola</name>
    <dbReference type="NCBI Taxonomy" id="111012"/>
    <lineage>
        <taxon>Eukaryota</taxon>
        <taxon>Fungi</taxon>
        <taxon>Dikarya</taxon>
        <taxon>Ascomycota</taxon>
        <taxon>Pezizomycotina</taxon>
        <taxon>Dothideomycetes</taxon>
        <taxon>Dothideomycetidae</taxon>
        <taxon>Mycosphaerellales</taxon>
        <taxon>Mycosphaerellaceae</taxon>
        <taxon>Lecanosticta</taxon>
    </lineage>
</organism>
<dbReference type="InterPro" id="IPR021773">
    <property type="entry name" value="TPC11"/>
</dbReference>
<dbReference type="Proteomes" id="UP001296104">
    <property type="component" value="Unassembled WGS sequence"/>
</dbReference>
<dbReference type="AlphaFoldDB" id="A0AAI9EF20"/>